<dbReference type="PANTHER" id="PTHR30471:SF3">
    <property type="entry name" value="UPF0758 PROTEIN YEES-RELATED"/>
    <property type="match status" value="1"/>
</dbReference>
<evidence type="ECO:0000256" key="6">
    <source>
        <dbReference type="ARBA" id="ARBA00023049"/>
    </source>
</evidence>
<evidence type="ECO:0000259" key="7">
    <source>
        <dbReference type="PROSITE" id="PS50249"/>
    </source>
</evidence>
<keyword evidence="4" id="KW-0378">Hydrolase</keyword>
<dbReference type="Gene3D" id="3.40.140.10">
    <property type="entry name" value="Cytidine Deaminase, domain 2"/>
    <property type="match status" value="1"/>
</dbReference>
<dbReference type="InterPro" id="IPR037518">
    <property type="entry name" value="MPN"/>
</dbReference>
<dbReference type="EMBL" id="RBVX01000013">
    <property type="protein sequence ID" value="RSL32686.1"/>
    <property type="molecule type" value="Genomic_DNA"/>
</dbReference>
<protein>
    <recommendedName>
        <fullName evidence="7">MPN domain-containing protein</fullName>
    </recommendedName>
</protein>
<evidence type="ECO:0000256" key="1">
    <source>
        <dbReference type="ARBA" id="ARBA00010243"/>
    </source>
</evidence>
<dbReference type="GO" id="GO:0046872">
    <property type="term" value="F:metal ion binding"/>
    <property type="evidence" value="ECO:0007669"/>
    <property type="project" value="UniProtKB-KW"/>
</dbReference>
<evidence type="ECO:0000256" key="5">
    <source>
        <dbReference type="ARBA" id="ARBA00022833"/>
    </source>
</evidence>
<gene>
    <name evidence="8" type="ORF">D7Z54_14650</name>
</gene>
<dbReference type="InterPro" id="IPR001405">
    <property type="entry name" value="UPF0758"/>
</dbReference>
<comment type="caution">
    <text evidence="8">The sequence shown here is derived from an EMBL/GenBank/DDBJ whole genome shotgun (WGS) entry which is preliminary data.</text>
</comment>
<dbReference type="PANTHER" id="PTHR30471">
    <property type="entry name" value="DNA REPAIR PROTEIN RADC"/>
    <property type="match status" value="1"/>
</dbReference>
<dbReference type="OrthoDB" id="9804482at2"/>
<evidence type="ECO:0000313" key="8">
    <source>
        <dbReference type="EMBL" id="RSL32686.1"/>
    </source>
</evidence>
<evidence type="ECO:0000256" key="4">
    <source>
        <dbReference type="ARBA" id="ARBA00022801"/>
    </source>
</evidence>
<dbReference type="GO" id="GO:0008237">
    <property type="term" value="F:metallopeptidase activity"/>
    <property type="evidence" value="ECO:0007669"/>
    <property type="project" value="UniProtKB-KW"/>
</dbReference>
<feature type="domain" description="MPN" evidence="7">
    <location>
        <begin position="1"/>
        <end position="74"/>
    </location>
</feature>
<accession>A0A3R9RD39</accession>
<dbReference type="SUPFAM" id="SSF102712">
    <property type="entry name" value="JAB1/MPN domain"/>
    <property type="match status" value="1"/>
</dbReference>
<dbReference type="CDD" id="cd08071">
    <property type="entry name" value="MPN_DUF2466"/>
    <property type="match status" value="1"/>
</dbReference>
<dbReference type="InterPro" id="IPR020891">
    <property type="entry name" value="UPF0758_CS"/>
</dbReference>
<name>A0A3R9RD39_9BACI</name>
<evidence type="ECO:0000256" key="2">
    <source>
        <dbReference type="ARBA" id="ARBA00022670"/>
    </source>
</evidence>
<dbReference type="InterPro" id="IPR025657">
    <property type="entry name" value="RadC_JAB"/>
</dbReference>
<evidence type="ECO:0000313" key="9">
    <source>
        <dbReference type="Proteomes" id="UP000275076"/>
    </source>
</evidence>
<keyword evidence="3" id="KW-0479">Metal-binding</keyword>
<dbReference type="AlphaFoldDB" id="A0A3R9RD39"/>
<dbReference type="Pfam" id="PF04002">
    <property type="entry name" value="RadC"/>
    <property type="match status" value="1"/>
</dbReference>
<dbReference type="Proteomes" id="UP000275076">
    <property type="component" value="Unassembled WGS sequence"/>
</dbReference>
<reference evidence="8 9" key="1">
    <citation type="submission" date="2018-10" db="EMBL/GenBank/DDBJ databases">
        <title>Draft genome sequence of Bacillus salarius IM0101, isolated from a hypersaline soil in Inner Mongolia, China.</title>
        <authorList>
            <person name="Yamprayoonswat W."/>
            <person name="Boonvisut S."/>
            <person name="Jumpathong W."/>
            <person name="Sittihan S."/>
            <person name="Ruangsuj P."/>
            <person name="Wanthongcharoen S."/>
            <person name="Thongpramul N."/>
            <person name="Pimmason S."/>
            <person name="Yu B."/>
            <person name="Yasawong M."/>
        </authorList>
    </citation>
    <scope>NUCLEOTIDE SEQUENCE [LARGE SCALE GENOMIC DNA]</scope>
    <source>
        <strain evidence="8 9">IM0101</strain>
    </source>
</reference>
<keyword evidence="2" id="KW-0645">Protease</keyword>
<organism evidence="8 9">
    <name type="scientific">Salibacterium salarium</name>
    <dbReference type="NCBI Taxonomy" id="284579"/>
    <lineage>
        <taxon>Bacteria</taxon>
        <taxon>Bacillati</taxon>
        <taxon>Bacillota</taxon>
        <taxon>Bacilli</taxon>
        <taxon>Bacillales</taxon>
        <taxon>Bacillaceae</taxon>
    </lineage>
</organism>
<evidence type="ECO:0000256" key="3">
    <source>
        <dbReference type="ARBA" id="ARBA00022723"/>
    </source>
</evidence>
<dbReference type="GO" id="GO:0006508">
    <property type="term" value="P:proteolysis"/>
    <property type="evidence" value="ECO:0007669"/>
    <property type="project" value="UniProtKB-KW"/>
</dbReference>
<dbReference type="PROSITE" id="PS50249">
    <property type="entry name" value="MPN"/>
    <property type="match status" value="1"/>
</dbReference>
<proteinExistence type="inferred from homology"/>
<comment type="similarity">
    <text evidence="1">Belongs to the UPF0758 family.</text>
</comment>
<sequence>MVHPRELFKEALRRSAASVICLHNHPSGDPAPSHEDIEVTKRLIECGHILGMEVLDHIIIGDRKFSSLKEQGYI</sequence>
<keyword evidence="6" id="KW-0482">Metalloprotease</keyword>
<dbReference type="PROSITE" id="PS01302">
    <property type="entry name" value="UPF0758"/>
    <property type="match status" value="1"/>
</dbReference>
<keyword evidence="9" id="KW-1185">Reference proteome</keyword>
<keyword evidence="5" id="KW-0862">Zinc</keyword>